<dbReference type="InterPro" id="IPR023393">
    <property type="entry name" value="START-like_dom_sf"/>
</dbReference>
<comment type="caution">
    <text evidence="1">The sequence shown here is derived from an EMBL/GenBank/DDBJ whole genome shotgun (WGS) entry which is preliminary data.</text>
</comment>
<dbReference type="Pfam" id="PF10604">
    <property type="entry name" value="Polyketide_cyc2"/>
    <property type="match status" value="1"/>
</dbReference>
<keyword evidence="2" id="KW-1185">Reference proteome</keyword>
<dbReference type="CDD" id="cd07812">
    <property type="entry name" value="SRPBCC"/>
    <property type="match status" value="1"/>
</dbReference>
<proteinExistence type="predicted"/>
<protein>
    <submittedName>
        <fullName evidence="1">SRPBCC family protein</fullName>
    </submittedName>
</protein>
<dbReference type="Proteomes" id="UP000466307">
    <property type="component" value="Unassembled WGS sequence"/>
</dbReference>
<dbReference type="Gene3D" id="3.30.530.20">
    <property type="match status" value="1"/>
</dbReference>
<dbReference type="SUPFAM" id="SSF55961">
    <property type="entry name" value="Bet v1-like"/>
    <property type="match status" value="1"/>
</dbReference>
<dbReference type="RefSeq" id="WP_059039516.1">
    <property type="nucleotide sequence ID" value="NZ_JAADZU010000007.1"/>
</dbReference>
<dbReference type="AlphaFoldDB" id="A0A7K3LK72"/>
<dbReference type="EMBL" id="JAADZU010000007">
    <property type="protein sequence ID" value="NDK88624.1"/>
    <property type="molecule type" value="Genomic_DNA"/>
</dbReference>
<sequence length="144" mass="15662">MPGVSHSSTVAVPRERVFAYVNDYQNVPRYMFGITTFSPLTEMTSGKGSTFEAALEVGPKTLRSTVETTDWVENELIELSSIAGFGADTRWHFTDTDDGGTAVGVEFRYELPGGLAGRALGALLGPFAGQAIRQTEVNLREQIR</sequence>
<organism evidence="1 2">
    <name type="scientific">Gordonia desulfuricans</name>
    <dbReference type="NCBI Taxonomy" id="89051"/>
    <lineage>
        <taxon>Bacteria</taxon>
        <taxon>Bacillati</taxon>
        <taxon>Actinomycetota</taxon>
        <taxon>Actinomycetes</taxon>
        <taxon>Mycobacteriales</taxon>
        <taxon>Gordoniaceae</taxon>
        <taxon>Gordonia</taxon>
    </lineage>
</organism>
<accession>A0A7K3LK72</accession>
<evidence type="ECO:0000313" key="2">
    <source>
        <dbReference type="Proteomes" id="UP000466307"/>
    </source>
</evidence>
<evidence type="ECO:0000313" key="1">
    <source>
        <dbReference type="EMBL" id="NDK88624.1"/>
    </source>
</evidence>
<gene>
    <name evidence="1" type="ORF">GYA93_03355</name>
</gene>
<reference evidence="1 2" key="1">
    <citation type="submission" date="2020-01" db="EMBL/GenBank/DDBJ databases">
        <title>Investigation of new actinobacteria for the biodesulphurisation of diesel fuel.</title>
        <authorList>
            <person name="Athi Narayanan S.M."/>
        </authorList>
    </citation>
    <scope>NUCLEOTIDE SEQUENCE [LARGE SCALE GENOMIC DNA]</scope>
    <source>
        <strain evidence="1 2">213E</strain>
    </source>
</reference>
<name>A0A7K3LK72_9ACTN</name>
<dbReference type="InterPro" id="IPR019587">
    <property type="entry name" value="Polyketide_cyclase/dehydratase"/>
</dbReference>